<accession>A0ABT9FX99</accession>
<dbReference type="Gene3D" id="3.40.50.150">
    <property type="entry name" value="Vaccinia Virus protein VP39"/>
    <property type="match status" value="1"/>
</dbReference>
<dbReference type="InterPro" id="IPR029063">
    <property type="entry name" value="SAM-dependent_MTases_sf"/>
</dbReference>
<keyword evidence="2" id="KW-1185">Reference proteome</keyword>
<reference evidence="1 2" key="1">
    <citation type="submission" date="2022-10" db="EMBL/GenBank/DDBJ databases">
        <title>Paenibacillus description and whole genome data of maize root bacterial community.</title>
        <authorList>
            <person name="Marton D."/>
            <person name="Farkas M."/>
            <person name="Cserhati M."/>
        </authorList>
    </citation>
    <scope>NUCLEOTIDE SEQUENCE [LARGE SCALE GENOMIC DNA]</scope>
    <source>
        <strain evidence="1 2">P96</strain>
    </source>
</reference>
<dbReference type="Pfam" id="PF13578">
    <property type="entry name" value="Methyltransf_24"/>
    <property type="match status" value="1"/>
</dbReference>
<keyword evidence="1" id="KW-0489">Methyltransferase</keyword>
<dbReference type="RefSeq" id="WP_305756967.1">
    <property type="nucleotide sequence ID" value="NZ_JAPCKK010000034.1"/>
</dbReference>
<dbReference type="GO" id="GO:0032259">
    <property type="term" value="P:methylation"/>
    <property type="evidence" value="ECO:0007669"/>
    <property type="project" value="UniProtKB-KW"/>
</dbReference>
<dbReference type="SUPFAM" id="SSF53335">
    <property type="entry name" value="S-adenosyl-L-methionine-dependent methyltransferases"/>
    <property type="match status" value="1"/>
</dbReference>
<evidence type="ECO:0000313" key="2">
    <source>
        <dbReference type="Proteomes" id="UP001241848"/>
    </source>
</evidence>
<name>A0ABT9FX99_9BACL</name>
<organism evidence="1 2">
    <name type="scientific">Paenibacillus zeirhizosphaerae</name>
    <dbReference type="NCBI Taxonomy" id="2987519"/>
    <lineage>
        <taxon>Bacteria</taxon>
        <taxon>Bacillati</taxon>
        <taxon>Bacillota</taxon>
        <taxon>Bacilli</taxon>
        <taxon>Bacillales</taxon>
        <taxon>Paenibacillaceae</taxon>
        <taxon>Paenibacillus</taxon>
    </lineage>
</organism>
<keyword evidence="1" id="KW-0808">Transferase</keyword>
<dbReference type="GO" id="GO:0008168">
    <property type="term" value="F:methyltransferase activity"/>
    <property type="evidence" value="ECO:0007669"/>
    <property type="project" value="UniProtKB-KW"/>
</dbReference>
<comment type="caution">
    <text evidence="1">The sequence shown here is derived from an EMBL/GenBank/DDBJ whole genome shotgun (WGS) entry which is preliminary data.</text>
</comment>
<sequence>MGKLVDYFSDNNGRLIHKWMHYFDIYEFHFDRFVGKEINLLEIGVYQGGSIQMWKHYFGEQAMIYGIDVEPRSKLFEEERVRIEIGDQGDRNFWNQIKHSLPTFDIIIDDGGHTMEQQRVTFEELYPLLSPNGVYLAEDLHTSYWSEYGGGYRSPNSFIEYSKSLIDKLNAWHSRTPELAVDRFTETTWSLTYYDSILVIEKRPQDKPIDRKTGSYSW</sequence>
<gene>
    <name evidence="1" type="ORF">OIN60_21785</name>
</gene>
<dbReference type="EMBL" id="JAPCKK010000034">
    <property type="protein sequence ID" value="MDP4099352.1"/>
    <property type="molecule type" value="Genomic_DNA"/>
</dbReference>
<evidence type="ECO:0000313" key="1">
    <source>
        <dbReference type="EMBL" id="MDP4099352.1"/>
    </source>
</evidence>
<dbReference type="Proteomes" id="UP001241848">
    <property type="component" value="Unassembled WGS sequence"/>
</dbReference>
<proteinExistence type="predicted"/>
<dbReference type="CDD" id="cd02440">
    <property type="entry name" value="AdoMet_MTases"/>
    <property type="match status" value="1"/>
</dbReference>
<protein>
    <submittedName>
        <fullName evidence="1">Class I SAM-dependent methyltransferase</fullName>
    </submittedName>
</protein>